<dbReference type="Proteomes" id="UP000294933">
    <property type="component" value="Unassembled WGS sequence"/>
</dbReference>
<feature type="region of interest" description="Disordered" evidence="1">
    <location>
        <begin position="158"/>
        <end position="189"/>
    </location>
</feature>
<name>A0A4Y7QH16_9AGAM</name>
<accession>A0A4Y7QH16</accession>
<dbReference type="VEuPathDB" id="FungiDB:BD410DRAFT_525280"/>
<gene>
    <name evidence="2" type="ORF">BD410DRAFT_525280</name>
</gene>
<keyword evidence="3" id="KW-1185">Reference proteome</keyword>
<evidence type="ECO:0000313" key="3">
    <source>
        <dbReference type="Proteomes" id="UP000294933"/>
    </source>
</evidence>
<proteinExistence type="predicted"/>
<sequence length="229" mass="25073">MCRPLNKPGRACTSCAVSLFVKAGKIVFGVMMSLFRNQAPQFQCRSPAMQAGAQSGEWRVKYLAIPCCALHIVRGVGVGSIAPFPKTVQSHSLPSNISAASHPLHFVQLVVRPPIRKTPLPARGVSSRLEICGAGEGDNVYLMPVSLRGEHLAVREELRAERDGDEGKKERKDVRIPLSSNTAQTTPSNYANTTTTFPCLLSIFITSIRKRSVSKWRLFYSENASGRYG</sequence>
<protein>
    <submittedName>
        <fullName evidence="2">Uncharacterized protein</fullName>
    </submittedName>
</protein>
<dbReference type="EMBL" id="ML170161">
    <property type="protein sequence ID" value="TDL26541.1"/>
    <property type="molecule type" value="Genomic_DNA"/>
</dbReference>
<organism evidence="2 3">
    <name type="scientific">Rickenella mellea</name>
    <dbReference type="NCBI Taxonomy" id="50990"/>
    <lineage>
        <taxon>Eukaryota</taxon>
        <taxon>Fungi</taxon>
        <taxon>Dikarya</taxon>
        <taxon>Basidiomycota</taxon>
        <taxon>Agaricomycotina</taxon>
        <taxon>Agaricomycetes</taxon>
        <taxon>Hymenochaetales</taxon>
        <taxon>Rickenellaceae</taxon>
        <taxon>Rickenella</taxon>
    </lineage>
</organism>
<evidence type="ECO:0000313" key="2">
    <source>
        <dbReference type="EMBL" id="TDL26541.1"/>
    </source>
</evidence>
<reference evidence="2 3" key="1">
    <citation type="submission" date="2018-06" db="EMBL/GenBank/DDBJ databases">
        <title>A transcriptomic atlas of mushroom development highlights an independent origin of complex multicellularity.</title>
        <authorList>
            <consortium name="DOE Joint Genome Institute"/>
            <person name="Krizsan K."/>
            <person name="Almasi E."/>
            <person name="Merenyi Z."/>
            <person name="Sahu N."/>
            <person name="Viragh M."/>
            <person name="Koszo T."/>
            <person name="Mondo S."/>
            <person name="Kiss B."/>
            <person name="Balint B."/>
            <person name="Kues U."/>
            <person name="Barry K."/>
            <person name="Hegedus J.C."/>
            <person name="Henrissat B."/>
            <person name="Johnson J."/>
            <person name="Lipzen A."/>
            <person name="Ohm R."/>
            <person name="Nagy I."/>
            <person name="Pangilinan J."/>
            <person name="Yan J."/>
            <person name="Xiong Y."/>
            <person name="Grigoriev I.V."/>
            <person name="Hibbett D.S."/>
            <person name="Nagy L.G."/>
        </authorList>
    </citation>
    <scope>NUCLEOTIDE SEQUENCE [LARGE SCALE GENOMIC DNA]</scope>
    <source>
        <strain evidence="2 3">SZMC22713</strain>
    </source>
</reference>
<feature type="compositionally biased region" description="Basic and acidic residues" evidence="1">
    <location>
        <begin position="158"/>
        <end position="175"/>
    </location>
</feature>
<dbReference type="AlphaFoldDB" id="A0A4Y7QH16"/>
<evidence type="ECO:0000256" key="1">
    <source>
        <dbReference type="SAM" id="MobiDB-lite"/>
    </source>
</evidence>